<dbReference type="InterPro" id="IPR036412">
    <property type="entry name" value="HAD-like_sf"/>
</dbReference>
<accession>A0A1F4Q4A3</accession>
<dbReference type="AlphaFoldDB" id="A0A1F4Q4A3"/>
<name>A0A1F4Q4A3_UNCSA</name>
<sequence>MKRLLMLDYDGTLTPIRKHPKLAVLSPKRRYFLRQLAGRPGNKLAIISGRKLSDIKRLVGIKNIIYVGNHGFEIEAGGKYWIHPAAKRFSLLLKKIKRALKNGLSYRQIFIEDKGLTLSVHYRCLAGKRLPAFKKAFFRAVKPWQDRLMLTHGKKVFELRPPVDWDKGKAVNWLIGRPGQKDYFPVYIGDDRTDEDAFRALKGKGLALKVGPGGKTLAAKRLRDVAAVYRFLLYLSVGRC</sequence>
<gene>
    <name evidence="7" type="ORF">A2625_07115</name>
</gene>
<comment type="caution">
    <text evidence="7">The sequence shown here is derived from an EMBL/GenBank/DDBJ whole genome shotgun (WGS) entry which is preliminary data.</text>
</comment>
<dbReference type="Gene3D" id="3.30.70.1020">
    <property type="entry name" value="Trehalose-6-phosphate phosphatase related protein, domain 2"/>
    <property type="match status" value="1"/>
</dbReference>
<reference evidence="7 8" key="1">
    <citation type="journal article" date="2016" name="Nat. Commun.">
        <title>Thousands of microbial genomes shed light on interconnected biogeochemical processes in an aquifer system.</title>
        <authorList>
            <person name="Anantharaman K."/>
            <person name="Brown C.T."/>
            <person name="Hug L.A."/>
            <person name="Sharon I."/>
            <person name="Castelle C.J."/>
            <person name="Probst A.J."/>
            <person name="Thomas B.C."/>
            <person name="Singh A."/>
            <person name="Wilkins M.J."/>
            <person name="Karaoz U."/>
            <person name="Brodie E.L."/>
            <person name="Williams K.H."/>
            <person name="Hubbard S.S."/>
            <person name="Banfield J.F."/>
        </authorList>
    </citation>
    <scope>NUCLEOTIDE SEQUENCE [LARGE SCALE GENOMIC DNA]</scope>
</reference>
<dbReference type="InterPro" id="IPR003337">
    <property type="entry name" value="Trehalose_PPase"/>
</dbReference>
<protein>
    <recommendedName>
        <fullName evidence="6">Trehalose 6-phosphate phosphatase</fullName>
        <ecNumber evidence="6">3.1.3.12</ecNumber>
    </recommendedName>
</protein>
<dbReference type="NCBIfam" id="TIGR00685">
    <property type="entry name" value="T6PP"/>
    <property type="match status" value="1"/>
</dbReference>
<evidence type="ECO:0000256" key="3">
    <source>
        <dbReference type="ARBA" id="ARBA00008770"/>
    </source>
</evidence>
<dbReference type="NCBIfam" id="TIGR01484">
    <property type="entry name" value="HAD-SF-IIB"/>
    <property type="match status" value="1"/>
</dbReference>
<evidence type="ECO:0000313" key="8">
    <source>
        <dbReference type="Proteomes" id="UP000178724"/>
    </source>
</evidence>
<dbReference type="GO" id="GO:0005992">
    <property type="term" value="P:trehalose biosynthetic process"/>
    <property type="evidence" value="ECO:0007669"/>
    <property type="project" value="UniProtKB-UniPathway"/>
</dbReference>
<dbReference type="InterPro" id="IPR044651">
    <property type="entry name" value="OTSB-like"/>
</dbReference>
<dbReference type="InterPro" id="IPR023214">
    <property type="entry name" value="HAD_sf"/>
</dbReference>
<evidence type="ECO:0000256" key="5">
    <source>
        <dbReference type="ARBA" id="ARBA00024179"/>
    </source>
</evidence>
<dbReference type="SUPFAM" id="SSF56784">
    <property type="entry name" value="HAD-like"/>
    <property type="match status" value="1"/>
</dbReference>
<comment type="pathway">
    <text evidence="2 6">Glycan biosynthesis; trehalose biosynthesis.</text>
</comment>
<dbReference type="GO" id="GO:0004805">
    <property type="term" value="F:trehalose-phosphatase activity"/>
    <property type="evidence" value="ECO:0007669"/>
    <property type="project" value="UniProtKB-EC"/>
</dbReference>
<keyword evidence="6" id="KW-0479">Metal-binding</keyword>
<comment type="catalytic activity">
    <reaction evidence="1 6">
        <text>alpha,alpha-trehalose 6-phosphate + H2O = alpha,alpha-trehalose + phosphate</text>
        <dbReference type="Rhea" id="RHEA:23420"/>
        <dbReference type="ChEBI" id="CHEBI:15377"/>
        <dbReference type="ChEBI" id="CHEBI:16551"/>
        <dbReference type="ChEBI" id="CHEBI:43474"/>
        <dbReference type="ChEBI" id="CHEBI:58429"/>
        <dbReference type="EC" id="3.1.3.12"/>
    </reaction>
</comment>
<dbReference type="GO" id="GO:0046872">
    <property type="term" value="F:metal ion binding"/>
    <property type="evidence" value="ECO:0007669"/>
    <property type="project" value="UniProtKB-KW"/>
</dbReference>
<dbReference type="EMBL" id="METM01000004">
    <property type="protein sequence ID" value="OGB90795.1"/>
    <property type="molecule type" value="Genomic_DNA"/>
</dbReference>
<comment type="similarity">
    <text evidence="3 6">Belongs to the trehalose phosphatase family.</text>
</comment>
<evidence type="ECO:0000313" key="7">
    <source>
        <dbReference type="EMBL" id="OGB90795.1"/>
    </source>
</evidence>
<evidence type="ECO:0000256" key="2">
    <source>
        <dbReference type="ARBA" id="ARBA00005199"/>
    </source>
</evidence>
<dbReference type="PANTHER" id="PTHR43768">
    <property type="entry name" value="TREHALOSE 6-PHOSPHATE PHOSPHATASE"/>
    <property type="match status" value="1"/>
</dbReference>
<keyword evidence="4 6" id="KW-0378">Hydrolase</keyword>
<organism evidence="7 8">
    <name type="scientific">candidate division WOR-1 bacterium RIFCSPHIGHO2_01_FULL_53_15</name>
    <dbReference type="NCBI Taxonomy" id="1802564"/>
    <lineage>
        <taxon>Bacteria</taxon>
        <taxon>Bacillati</taxon>
        <taxon>Saganbacteria</taxon>
    </lineage>
</organism>
<comment type="cofactor">
    <cofactor evidence="6">
        <name>Mg(2+)</name>
        <dbReference type="ChEBI" id="CHEBI:18420"/>
    </cofactor>
</comment>
<dbReference type="Proteomes" id="UP000178724">
    <property type="component" value="Unassembled WGS sequence"/>
</dbReference>
<evidence type="ECO:0000256" key="4">
    <source>
        <dbReference type="ARBA" id="ARBA00022801"/>
    </source>
</evidence>
<evidence type="ECO:0000256" key="1">
    <source>
        <dbReference type="ARBA" id="ARBA00000500"/>
    </source>
</evidence>
<dbReference type="InterPro" id="IPR006379">
    <property type="entry name" value="HAD-SF_hydro_IIB"/>
</dbReference>
<keyword evidence="6" id="KW-0460">Magnesium</keyword>
<dbReference type="Pfam" id="PF02358">
    <property type="entry name" value="Trehalose_PPase"/>
    <property type="match status" value="1"/>
</dbReference>
<dbReference type="EC" id="3.1.3.12" evidence="6"/>
<comment type="function">
    <text evidence="5 6">Removes the phosphate from trehalose 6-phosphate to produce free trehalose.</text>
</comment>
<dbReference type="UniPathway" id="UPA00299"/>
<dbReference type="CDD" id="cd01627">
    <property type="entry name" value="HAD_TPP"/>
    <property type="match status" value="1"/>
</dbReference>
<evidence type="ECO:0000256" key="6">
    <source>
        <dbReference type="RuleBase" id="RU361117"/>
    </source>
</evidence>
<proteinExistence type="inferred from homology"/>
<dbReference type="Gene3D" id="3.40.50.1000">
    <property type="entry name" value="HAD superfamily/HAD-like"/>
    <property type="match status" value="1"/>
</dbReference>
<dbReference type="PANTHER" id="PTHR43768:SF3">
    <property type="entry name" value="TREHALOSE 6-PHOSPHATE PHOSPHATASE"/>
    <property type="match status" value="1"/>
</dbReference>